<dbReference type="AlphaFoldDB" id="A0AAV4G1U4"/>
<keyword evidence="3" id="KW-1185">Reference proteome</keyword>
<organism evidence="2 3">
    <name type="scientific">Elysia marginata</name>
    <dbReference type="NCBI Taxonomy" id="1093978"/>
    <lineage>
        <taxon>Eukaryota</taxon>
        <taxon>Metazoa</taxon>
        <taxon>Spiralia</taxon>
        <taxon>Lophotrochozoa</taxon>
        <taxon>Mollusca</taxon>
        <taxon>Gastropoda</taxon>
        <taxon>Heterobranchia</taxon>
        <taxon>Euthyneura</taxon>
        <taxon>Panpulmonata</taxon>
        <taxon>Sacoglossa</taxon>
        <taxon>Placobranchoidea</taxon>
        <taxon>Plakobranchidae</taxon>
        <taxon>Elysia</taxon>
    </lineage>
</organism>
<comment type="caution">
    <text evidence="2">The sequence shown here is derived from an EMBL/GenBank/DDBJ whole genome shotgun (WGS) entry which is preliminary data.</text>
</comment>
<evidence type="ECO:0000313" key="2">
    <source>
        <dbReference type="EMBL" id="GFR78621.1"/>
    </source>
</evidence>
<proteinExistence type="predicted"/>
<name>A0AAV4G1U4_9GAST</name>
<sequence length="112" mass="12912">MTWSGIEPATSRSQVRRANHSATLPLSMYVTDLIILCPYFLNFRTKHYVPLLQHQVRAFRAAFRLLFLQQKRENPNRHPPTLRRSISVKMMMMMMKSGNLGGDLTLPLPQSG</sequence>
<protein>
    <submittedName>
        <fullName evidence="2">Uncharacterized protein</fullName>
    </submittedName>
</protein>
<keyword evidence="1" id="KW-0812">Transmembrane</keyword>
<feature type="transmembrane region" description="Helical" evidence="1">
    <location>
        <begin position="22"/>
        <end position="41"/>
    </location>
</feature>
<keyword evidence="1" id="KW-1133">Transmembrane helix</keyword>
<dbReference type="EMBL" id="BMAT01011756">
    <property type="protein sequence ID" value="GFR78621.1"/>
    <property type="molecule type" value="Genomic_DNA"/>
</dbReference>
<reference evidence="2 3" key="1">
    <citation type="journal article" date="2021" name="Elife">
        <title>Chloroplast acquisition without the gene transfer in kleptoplastic sea slugs, Plakobranchus ocellatus.</title>
        <authorList>
            <person name="Maeda T."/>
            <person name="Takahashi S."/>
            <person name="Yoshida T."/>
            <person name="Shimamura S."/>
            <person name="Takaki Y."/>
            <person name="Nagai Y."/>
            <person name="Toyoda A."/>
            <person name="Suzuki Y."/>
            <person name="Arimoto A."/>
            <person name="Ishii H."/>
            <person name="Satoh N."/>
            <person name="Nishiyama T."/>
            <person name="Hasebe M."/>
            <person name="Maruyama T."/>
            <person name="Minagawa J."/>
            <person name="Obokata J."/>
            <person name="Shigenobu S."/>
        </authorList>
    </citation>
    <scope>NUCLEOTIDE SEQUENCE [LARGE SCALE GENOMIC DNA]</scope>
</reference>
<dbReference type="Proteomes" id="UP000762676">
    <property type="component" value="Unassembled WGS sequence"/>
</dbReference>
<evidence type="ECO:0000256" key="1">
    <source>
        <dbReference type="SAM" id="Phobius"/>
    </source>
</evidence>
<keyword evidence="1" id="KW-0472">Membrane</keyword>
<accession>A0AAV4G1U4</accession>
<gene>
    <name evidence="2" type="ORF">ElyMa_005854900</name>
</gene>
<evidence type="ECO:0000313" key="3">
    <source>
        <dbReference type="Proteomes" id="UP000762676"/>
    </source>
</evidence>